<gene>
    <name evidence="1" type="ORF">GCM10011358_14710</name>
</gene>
<protein>
    <submittedName>
        <fullName evidence="1">Uncharacterized protein</fullName>
    </submittedName>
</protein>
<comment type="caution">
    <text evidence="1">The sequence shown here is derived from an EMBL/GenBank/DDBJ whole genome shotgun (WGS) entry which is preliminary data.</text>
</comment>
<evidence type="ECO:0000313" key="2">
    <source>
        <dbReference type="Proteomes" id="UP000617355"/>
    </source>
</evidence>
<evidence type="ECO:0000313" key="1">
    <source>
        <dbReference type="EMBL" id="GGD31713.1"/>
    </source>
</evidence>
<accession>A0ABQ1QKP1</accession>
<proteinExistence type="predicted"/>
<name>A0ABQ1QKP1_9RHOB</name>
<dbReference type="Proteomes" id="UP000617355">
    <property type="component" value="Unassembled WGS sequence"/>
</dbReference>
<keyword evidence="2" id="KW-1185">Reference proteome</keyword>
<reference evidence="2" key="1">
    <citation type="journal article" date="2019" name="Int. J. Syst. Evol. Microbiol.">
        <title>The Global Catalogue of Microorganisms (GCM) 10K type strain sequencing project: providing services to taxonomists for standard genome sequencing and annotation.</title>
        <authorList>
            <consortium name="The Broad Institute Genomics Platform"/>
            <consortium name="The Broad Institute Genome Sequencing Center for Infectious Disease"/>
            <person name="Wu L."/>
            <person name="Ma J."/>
        </authorList>
    </citation>
    <scope>NUCLEOTIDE SEQUENCE [LARGE SCALE GENOMIC DNA]</scope>
    <source>
        <strain evidence="2">CGMCC 1.12922</strain>
    </source>
</reference>
<sequence length="112" mass="12447">MIIGDALPGAWRHDDARDPVFVAFDQIRSESFTALRPDLILTPLMDEGFDCFDVAIALRETGYRGRLRAVVRFLPDPALVRREIAAICPGLDFDIIVTDRPGPNPVQGDPDQ</sequence>
<organism evidence="1 2">
    <name type="scientific">Sinisalibacter lacisalsi</name>
    <dbReference type="NCBI Taxonomy" id="1526570"/>
    <lineage>
        <taxon>Bacteria</taxon>
        <taxon>Pseudomonadati</taxon>
        <taxon>Pseudomonadota</taxon>
        <taxon>Alphaproteobacteria</taxon>
        <taxon>Rhodobacterales</taxon>
        <taxon>Roseobacteraceae</taxon>
        <taxon>Sinisalibacter</taxon>
    </lineage>
</organism>
<dbReference type="EMBL" id="BMGI01000002">
    <property type="protein sequence ID" value="GGD31713.1"/>
    <property type="molecule type" value="Genomic_DNA"/>
</dbReference>